<keyword evidence="1" id="KW-0732">Signal</keyword>
<dbReference type="AlphaFoldDB" id="A0A0C1E6Z3"/>
<organism evidence="2 3">
    <name type="scientific">Aspergillus ustus</name>
    <dbReference type="NCBI Taxonomy" id="40382"/>
    <lineage>
        <taxon>Eukaryota</taxon>
        <taxon>Fungi</taxon>
        <taxon>Dikarya</taxon>
        <taxon>Ascomycota</taxon>
        <taxon>Pezizomycotina</taxon>
        <taxon>Eurotiomycetes</taxon>
        <taxon>Eurotiomycetidae</taxon>
        <taxon>Eurotiales</taxon>
        <taxon>Aspergillaceae</taxon>
        <taxon>Aspergillus</taxon>
        <taxon>Aspergillus subgen. Nidulantes</taxon>
    </lineage>
</organism>
<dbReference type="EMBL" id="JOMC01000026">
    <property type="protein sequence ID" value="KIA75893.1"/>
    <property type="molecule type" value="Genomic_DNA"/>
</dbReference>
<feature type="chain" id="PRO_5002130401" evidence="1">
    <location>
        <begin position="19"/>
        <end position="107"/>
    </location>
</feature>
<gene>
    <name evidence="2" type="ORF">HK57_00298</name>
</gene>
<accession>A0A0C1E6Z3</accession>
<reference evidence="2 3" key="1">
    <citation type="submission" date="2014-11" db="EMBL/GenBank/DDBJ databases">
        <title>Genomics derived discovery of secondary metabolites biosynthetic gene clusters in Aspergillus ustus.</title>
        <authorList>
            <person name="Pi B."/>
            <person name="Dai F."/>
            <person name="Song X."/>
            <person name="Zhu C."/>
            <person name="Li H."/>
            <person name="Yu D."/>
        </authorList>
    </citation>
    <scope>NUCLEOTIDE SEQUENCE [LARGE SCALE GENOMIC DNA]</scope>
    <source>
        <strain evidence="2 3">3.3904</strain>
    </source>
</reference>
<protein>
    <submittedName>
        <fullName evidence="2">Uncharacterized protein</fullName>
    </submittedName>
</protein>
<name>A0A0C1E6Z3_ASPUT</name>
<keyword evidence="3" id="KW-1185">Reference proteome</keyword>
<proteinExistence type="predicted"/>
<evidence type="ECO:0000313" key="2">
    <source>
        <dbReference type="EMBL" id="KIA75893.1"/>
    </source>
</evidence>
<feature type="signal peptide" evidence="1">
    <location>
        <begin position="1"/>
        <end position="18"/>
    </location>
</feature>
<evidence type="ECO:0000256" key="1">
    <source>
        <dbReference type="SAM" id="SignalP"/>
    </source>
</evidence>
<evidence type="ECO:0000313" key="3">
    <source>
        <dbReference type="Proteomes" id="UP000053475"/>
    </source>
</evidence>
<sequence length="107" mass="11603">MQFKSFAAALLLSGLATATHVHNQFGHDGYIQDNQGTEVQLKNGKSVDVGGGWGFFWVQANICHQNAVAFSWPKDYGDIYIRGDGRLYDAGGTLTSLLMHGSPEEGI</sequence>
<comment type="caution">
    <text evidence="2">The sequence shown here is derived from an EMBL/GenBank/DDBJ whole genome shotgun (WGS) entry which is preliminary data.</text>
</comment>
<dbReference type="Proteomes" id="UP000053475">
    <property type="component" value="Unassembled WGS sequence"/>
</dbReference>